<gene>
    <name evidence="1" type="ORF">ACJ72_08854</name>
</gene>
<organism evidence="1 2">
    <name type="scientific">Emergomyces africanus</name>
    <dbReference type="NCBI Taxonomy" id="1955775"/>
    <lineage>
        <taxon>Eukaryota</taxon>
        <taxon>Fungi</taxon>
        <taxon>Dikarya</taxon>
        <taxon>Ascomycota</taxon>
        <taxon>Pezizomycotina</taxon>
        <taxon>Eurotiomycetes</taxon>
        <taxon>Eurotiomycetidae</taxon>
        <taxon>Onygenales</taxon>
        <taxon>Ajellomycetaceae</taxon>
        <taxon>Emergomyces</taxon>
    </lineage>
</organism>
<keyword evidence="2" id="KW-1185">Reference proteome</keyword>
<dbReference type="OrthoDB" id="5425374at2759"/>
<reference evidence="1 2" key="1">
    <citation type="submission" date="2015-07" db="EMBL/GenBank/DDBJ databases">
        <title>Emmonsia species relationships and genome sequence.</title>
        <authorList>
            <person name="Cuomo C.A."/>
            <person name="Schwartz I.S."/>
            <person name="Kenyon C."/>
            <person name="de Hoog G.S."/>
            <person name="Govender N.P."/>
            <person name="Botha A."/>
            <person name="Moreno L."/>
            <person name="de Vries M."/>
            <person name="Munoz J.F."/>
            <person name="Stielow J.B."/>
        </authorList>
    </citation>
    <scope>NUCLEOTIDE SEQUENCE [LARGE SCALE GENOMIC DNA]</scope>
    <source>
        <strain evidence="1 2">CBS 136260</strain>
    </source>
</reference>
<dbReference type="AlphaFoldDB" id="A0A1B7NJ65"/>
<sequence length="45" mass="5294">MILTEIKMNTVTVYNVYISFSTNVFAENFTDMKISFLIDIFSDYN</sequence>
<proteinExistence type="predicted"/>
<evidence type="ECO:0000313" key="2">
    <source>
        <dbReference type="Proteomes" id="UP000091918"/>
    </source>
</evidence>
<dbReference type="Proteomes" id="UP000091918">
    <property type="component" value="Unassembled WGS sequence"/>
</dbReference>
<accession>A0A1B7NJ65</accession>
<dbReference type="EMBL" id="LGUA01004395">
    <property type="protein sequence ID" value="OAX76853.1"/>
    <property type="molecule type" value="Genomic_DNA"/>
</dbReference>
<comment type="caution">
    <text evidence="1">The sequence shown here is derived from an EMBL/GenBank/DDBJ whole genome shotgun (WGS) entry which is preliminary data.</text>
</comment>
<evidence type="ECO:0000313" key="1">
    <source>
        <dbReference type="EMBL" id="OAX76853.1"/>
    </source>
</evidence>
<protein>
    <submittedName>
        <fullName evidence="1">Uncharacterized protein</fullName>
    </submittedName>
</protein>
<name>A0A1B7NJ65_9EURO</name>